<dbReference type="EMBL" id="MK821026">
    <property type="protein sequence ID" value="QIJ45813.1"/>
    <property type="molecule type" value="mRNA"/>
</dbReference>
<evidence type="ECO:0000256" key="10">
    <source>
        <dbReference type="RuleBase" id="RU351113"/>
    </source>
</evidence>
<accession>A0A6M3GRX2</accession>
<keyword evidence="4 10" id="KW-0812">Transmembrane</keyword>
<evidence type="ECO:0000256" key="4">
    <source>
        <dbReference type="ARBA" id="ARBA00022692"/>
    </source>
</evidence>
<keyword evidence="2" id="KW-1003">Cell membrane</keyword>
<feature type="transmembrane region" description="Helical" evidence="10">
    <location>
        <begin position="134"/>
        <end position="157"/>
    </location>
</feature>
<dbReference type="GO" id="GO:0005549">
    <property type="term" value="F:odorant binding"/>
    <property type="evidence" value="ECO:0007669"/>
    <property type="project" value="InterPro"/>
</dbReference>
<keyword evidence="9 10" id="KW-0807">Transducer</keyword>
<keyword evidence="5 10" id="KW-0552">Olfaction</keyword>
<keyword evidence="3 10" id="KW-0716">Sensory transduction</keyword>
<name>A0A6M3GRX2_GLYPY</name>
<sequence length="403" mass="46469">MFSWLQKFEDPMNPLLGPNIKMLNLFGVWQPPGTKLRNTLYNAFYFSTISFVLAQFTDLYFQLNNFNKALNNLSLTSISVICSTKWLTYILHQSQWQKLVAAISEEELSQLKKQDPKVIKKMAEYKLYARVVSYMYWLLVLLTNVTLIMTPLLKLYISTTLRENIKNGLEEYPQIISCWFPFDCNSMPGYVYSCVIEILMAIQGSGVIAGHDANAITIMTFIKGQMQILKEKCVLIFDTKENEGRSEFLSRVKECHRHHNFLLQQSKLFNSLLSPVMFVYILICSMALCCSVVQFFSKEATADQKLWAVEYTAAQIAQLFLFCWHGNEVYVESKDVDIGVFSSDWWKADVHLRRHILLLAGKLNRPILYSAGPFSDLTVPTFIGIMKGSYSFFTLFSQMQEEP</sequence>
<comment type="subcellular location">
    <subcellularLocation>
        <location evidence="1 10">Cell membrane</location>
        <topology evidence="1 10">Multi-pass membrane protein</topology>
    </subcellularLocation>
</comment>
<evidence type="ECO:0000256" key="1">
    <source>
        <dbReference type="ARBA" id="ARBA00004651"/>
    </source>
</evidence>
<comment type="caution">
    <text evidence="10">Lacks conserved residue(s) required for the propagation of feature annotation.</text>
</comment>
<feature type="transmembrane region" description="Helical" evidence="10">
    <location>
        <begin position="43"/>
        <end position="61"/>
    </location>
</feature>
<dbReference type="Pfam" id="PF02949">
    <property type="entry name" value="7tm_6"/>
    <property type="match status" value="1"/>
</dbReference>
<dbReference type="PANTHER" id="PTHR21137:SF35">
    <property type="entry name" value="ODORANT RECEPTOR 19A-RELATED"/>
    <property type="match status" value="1"/>
</dbReference>
<dbReference type="GO" id="GO:0004984">
    <property type="term" value="F:olfactory receptor activity"/>
    <property type="evidence" value="ECO:0007669"/>
    <property type="project" value="InterPro"/>
</dbReference>
<proteinExistence type="evidence at transcript level"/>
<evidence type="ECO:0000256" key="7">
    <source>
        <dbReference type="ARBA" id="ARBA00023136"/>
    </source>
</evidence>
<gene>
    <name evidence="11" type="primary">OR35</name>
</gene>
<keyword evidence="6 10" id="KW-1133">Transmembrane helix</keyword>
<dbReference type="PANTHER" id="PTHR21137">
    <property type="entry name" value="ODORANT RECEPTOR"/>
    <property type="match status" value="1"/>
</dbReference>
<organism evidence="11">
    <name type="scientific">Glyphodes pyloalis</name>
    <name type="common">Lesser mulberry snout moth</name>
    <dbReference type="NCBI Taxonomy" id="1242752"/>
    <lineage>
        <taxon>Eukaryota</taxon>
        <taxon>Metazoa</taxon>
        <taxon>Ecdysozoa</taxon>
        <taxon>Arthropoda</taxon>
        <taxon>Hexapoda</taxon>
        <taxon>Insecta</taxon>
        <taxon>Pterygota</taxon>
        <taxon>Neoptera</taxon>
        <taxon>Endopterygota</taxon>
        <taxon>Lepidoptera</taxon>
        <taxon>Glossata</taxon>
        <taxon>Ditrysia</taxon>
        <taxon>Pyraloidea</taxon>
        <taxon>Crambidae</taxon>
        <taxon>Spilomelinae</taxon>
        <taxon>Glyphodes</taxon>
    </lineage>
</organism>
<dbReference type="GO" id="GO:0007165">
    <property type="term" value="P:signal transduction"/>
    <property type="evidence" value="ECO:0007669"/>
    <property type="project" value="UniProtKB-KW"/>
</dbReference>
<evidence type="ECO:0000256" key="8">
    <source>
        <dbReference type="ARBA" id="ARBA00023170"/>
    </source>
</evidence>
<keyword evidence="7 10" id="KW-0472">Membrane</keyword>
<protein>
    <recommendedName>
        <fullName evidence="10">Odorant receptor</fullName>
    </recommendedName>
</protein>
<evidence type="ECO:0000256" key="9">
    <source>
        <dbReference type="ARBA" id="ARBA00023224"/>
    </source>
</evidence>
<feature type="transmembrane region" description="Helical" evidence="10">
    <location>
        <begin position="272"/>
        <end position="296"/>
    </location>
</feature>
<dbReference type="InterPro" id="IPR004117">
    <property type="entry name" value="7tm6_olfct_rcpt"/>
</dbReference>
<evidence type="ECO:0000313" key="11">
    <source>
        <dbReference type="EMBL" id="QIJ45813.1"/>
    </source>
</evidence>
<reference evidence="11" key="1">
    <citation type="submission" date="2019-04" db="EMBL/GenBank/DDBJ databases">
        <authorList>
            <person name="Sheng S."/>
        </authorList>
    </citation>
    <scope>NUCLEOTIDE SEQUENCE</scope>
</reference>
<keyword evidence="8 10" id="KW-0675">Receptor</keyword>
<comment type="similarity">
    <text evidence="10">Belongs to the insect chemoreceptor superfamily. Heteromeric odorant receptor channel (TC 1.A.69) family.</text>
</comment>
<evidence type="ECO:0000256" key="2">
    <source>
        <dbReference type="ARBA" id="ARBA00022475"/>
    </source>
</evidence>
<dbReference type="AlphaFoldDB" id="A0A6M3GRX2"/>
<evidence type="ECO:0000256" key="5">
    <source>
        <dbReference type="ARBA" id="ARBA00022725"/>
    </source>
</evidence>
<evidence type="ECO:0000256" key="3">
    <source>
        <dbReference type="ARBA" id="ARBA00022606"/>
    </source>
</evidence>
<dbReference type="GO" id="GO:0005886">
    <property type="term" value="C:plasma membrane"/>
    <property type="evidence" value="ECO:0007669"/>
    <property type="project" value="UniProtKB-SubCell"/>
</dbReference>
<evidence type="ECO:0000256" key="6">
    <source>
        <dbReference type="ARBA" id="ARBA00022989"/>
    </source>
</evidence>